<proteinExistence type="predicted"/>
<organism evidence="4 5">
    <name type="scientific">Plantactinospora alkalitolerans</name>
    <dbReference type="NCBI Taxonomy" id="2789879"/>
    <lineage>
        <taxon>Bacteria</taxon>
        <taxon>Bacillati</taxon>
        <taxon>Actinomycetota</taxon>
        <taxon>Actinomycetes</taxon>
        <taxon>Micromonosporales</taxon>
        <taxon>Micromonosporaceae</taxon>
        <taxon>Plantactinospora</taxon>
    </lineage>
</organism>
<dbReference type="InterPro" id="IPR003018">
    <property type="entry name" value="GAF"/>
</dbReference>
<dbReference type="PANTHER" id="PTHR43156:SF2">
    <property type="entry name" value="STAGE II SPORULATION PROTEIN E"/>
    <property type="match status" value="1"/>
</dbReference>
<evidence type="ECO:0000259" key="3">
    <source>
        <dbReference type="SMART" id="SM00331"/>
    </source>
</evidence>
<dbReference type="InterPro" id="IPR029016">
    <property type="entry name" value="GAF-like_dom_sf"/>
</dbReference>
<keyword evidence="1" id="KW-0378">Hydrolase</keyword>
<gene>
    <name evidence="4" type="ORF">I0C86_31090</name>
</gene>
<dbReference type="InterPro" id="IPR036457">
    <property type="entry name" value="PPM-type-like_dom_sf"/>
</dbReference>
<dbReference type="PANTHER" id="PTHR43156">
    <property type="entry name" value="STAGE II SPORULATION PROTEIN E-RELATED"/>
    <property type="match status" value="1"/>
</dbReference>
<dbReference type="InterPro" id="IPR052016">
    <property type="entry name" value="Bact_Sigma-Reg"/>
</dbReference>
<dbReference type="SMART" id="SM00331">
    <property type="entry name" value="PP2C_SIG"/>
    <property type="match status" value="1"/>
</dbReference>
<sequence>MSGPRPATARPPFAAPRSALVATARTRLHPVIVADDSGADERLRRIEAVTDSKLSRLDADDLLDELLVRVRELLRVDTAAILLLDQHAQQLVATAAKGLEEEVEQGFRISVGRGFAGRVARSRQPVILEQVTPARVVNPLLLDKGIQSMLGVPMFAGTELVGVLHVGSLTPRRFSGDDVRLLQLVADRASFASQTRLGTIDRTAALALQRSLLPTRLPTVNGVDMAARYVPGHHTGIGGDWYDVFPLPSGWLGIVVGDVSGHGLPAAVVMGRLRSALRAYTLECDDPADALHRLDHKIQHFEAGNLATALYAMISPDREQILISLAGHLPPMLARPGHGVAAPAIPVDLPLGIGRPRPRRSTVVEFPENAVLVCYTDGLIERRGELIDVGFDRLRAVIQPESAETVCSTIMTSLGIDQPADDVALLAIRRHATA</sequence>
<evidence type="ECO:0000313" key="4">
    <source>
        <dbReference type="EMBL" id="MBF9133372.1"/>
    </source>
</evidence>
<keyword evidence="5" id="KW-1185">Reference proteome</keyword>
<dbReference type="SUPFAM" id="SSF81606">
    <property type="entry name" value="PP2C-like"/>
    <property type="match status" value="1"/>
</dbReference>
<reference evidence="4 5" key="1">
    <citation type="submission" date="2020-11" db="EMBL/GenBank/DDBJ databases">
        <title>A novel isolate from a Black sea contaminated sediment with potential to produce alkanes: Plantactinospora alkalitolerans sp. nov.</title>
        <authorList>
            <person name="Carro L."/>
            <person name="Veyisoglu A."/>
            <person name="Guven K."/>
            <person name="Schumann P."/>
            <person name="Klenk H.-P."/>
            <person name="Sahin N."/>
        </authorList>
    </citation>
    <scope>NUCLEOTIDE SEQUENCE [LARGE SCALE GENOMIC DNA]</scope>
    <source>
        <strain evidence="4 5">S1510</strain>
    </source>
</reference>
<dbReference type="SMART" id="SM00065">
    <property type="entry name" value="GAF"/>
    <property type="match status" value="1"/>
</dbReference>
<comment type="caution">
    <text evidence="4">The sequence shown here is derived from an EMBL/GenBank/DDBJ whole genome shotgun (WGS) entry which is preliminary data.</text>
</comment>
<protein>
    <submittedName>
        <fullName evidence="4">SpoIIE family protein phosphatase</fullName>
    </submittedName>
</protein>
<dbReference type="Gene3D" id="3.60.40.10">
    <property type="entry name" value="PPM-type phosphatase domain"/>
    <property type="match status" value="1"/>
</dbReference>
<dbReference type="Pfam" id="PF13185">
    <property type="entry name" value="GAF_2"/>
    <property type="match status" value="1"/>
</dbReference>
<dbReference type="Proteomes" id="UP000638560">
    <property type="component" value="Unassembled WGS sequence"/>
</dbReference>
<evidence type="ECO:0000259" key="2">
    <source>
        <dbReference type="SMART" id="SM00065"/>
    </source>
</evidence>
<evidence type="ECO:0000256" key="1">
    <source>
        <dbReference type="ARBA" id="ARBA00022801"/>
    </source>
</evidence>
<evidence type="ECO:0000313" key="5">
    <source>
        <dbReference type="Proteomes" id="UP000638560"/>
    </source>
</evidence>
<accession>A0ABS0H4I8</accession>
<name>A0ABS0H4I8_9ACTN</name>
<feature type="domain" description="PPM-type phosphatase" evidence="3">
    <location>
        <begin position="220"/>
        <end position="430"/>
    </location>
</feature>
<dbReference type="Pfam" id="PF07228">
    <property type="entry name" value="SpoIIE"/>
    <property type="match status" value="1"/>
</dbReference>
<feature type="domain" description="GAF" evidence="2">
    <location>
        <begin position="58"/>
        <end position="210"/>
    </location>
</feature>
<dbReference type="Gene3D" id="3.30.450.40">
    <property type="match status" value="1"/>
</dbReference>
<dbReference type="EMBL" id="JADPUN010000267">
    <property type="protein sequence ID" value="MBF9133372.1"/>
    <property type="molecule type" value="Genomic_DNA"/>
</dbReference>
<dbReference type="InterPro" id="IPR001932">
    <property type="entry name" value="PPM-type_phosphatase-like_dom"/>
</dbReference>
<dbReference type="SUPFAM" id="SSF55781">
    <property type="entry name" value="GAF domain-like"/>
    <property type="match status" value="1"/>
</dbReference>